<dbReference type="RefSeq" id="WP_179940624.1">
    <property type="nucleotide sequence ID" value="NZ_JACBYF010000003.1"/>
</dbReference>
<comment type="similarity">
    <text evidence="1 4 5">Belongs to the Glu/Leu/Phe/Val dehydrogenases family.</text>
</comment>
<dbReference type="PROSITE" id="PS00074">
    <property type="entry name" value="GLFV_DEHYDROGENASE"/>
    <property type="match status" value="1"/>
</dbReference>
<dbReference type="Pfam" id="PF00208">
    <property type="entry name" value="ELFV_dehydrog"/>
    <property type="match status" value="1"/>
</dbReference>
<dbReference type="PRINTS" id="PR00082">
    <property type="entry name" value="GLFDHDRGNASE"/>
</dbReference>
<dbReference type="InterPro" id="IPR036291">
    <property type="entry name" value="NAD(P)-bd_dom_sf"/>
</dbReference>
<feature type="domain" description="Glutamate/phenylalanine/leucine/valine/L-tryptophan dehydrogenase C-terminal" evidence="6">
    <location>
        <begin position="181"/>
        <end position="416"/>
    </location>
</feature>
<evidence type="ECO:0000256" key="4">
    <source>
        <dbReference type="PIRNR" id="PIRNR000185"/>
    </source>
</evidence>
<dbReference type="Proteomes" id="UP000531840">
    <property type="component" value="Unassembled WGS sequence"/>
</dbReference>
<proteinExistence type="inferred from homology"/>
<dbReference type="InterPro" id="IPR014362">
    <property type="entry name" value="Glu_DH"/>
</dbReference>
<reference evidence="7 8" key="1">
    <citation type="submission" date="2020-07" db="EMBL/GenBank/DDBJ databases">
        <title>MOT database genomes.</title>
        <authorList>
            <person name="Joseph S."/>
            <person name="Aduse-Opoku J."/>
            <person name="Hashim A."/>
            <person name="Wade W."/>
            <person name="Curtis M."/>
        </authorList>
    </citation>
    <scope>NUCLEOTIDE SEQUENCE [LARGE SCALE GENOMIC DNA]</scope>
    <source>
        <strain evidence="7 8">CIP 106318</strain>
    </source>
</reference>
<dbReference type="SMART" id="SM00839">
    <property type="entry name" value="ELFV_dehydrog"/>
    <property type="match status" value="1"/>
</dbReference>
<evidence type="ECO:0000313" key="7">
    <source>
        <dbReference type="EMBL" id="NYS47111.1"/>
    </source>
</evidence>
<dbReference type="Gene3D" id="3.40.50.10860">
    <property type="entry name" value="Leucine Dehydrogenase, chain A, domain 1"/>
    <property type="match status" value="1"/>
</dbReference>
<dbReference type="PANTHER" id="PTHR11606">
    <property type="entry name" value="GLUTAMATE DEHYDROGENASE"/>
    <property type="match status" value="1"/>
</dbReference>
<keyword evidence="3 4" id="KW-0560">Oxidoreductase</keyword>
<dbReference type="InterPro" id="IPR006096">
    <property type="entry name" value="Glu/Leu/Phe/Val/Trp_DH_C"/>
</dbReference>
<evidence type="ECO:0000256" key="3">
    <source>
        <dbReference type="ARBA" id="ARBA00023002"/>
    </source>
</evidence>
<evidence type="ECO:0000256" key="5">
    <source>
        <dbReference type="RuleBase" id="RU004417"/>
    </source>
</evidence>
<organism evidence="7 8">
    <name type="scientific">Gemelliphila palaticanis</name>
    <dbReference type="NCBI Taxonomy" id="81950"/>
    <lineage>
        <taxon>Bacteria</taxon>
        <taxon>Bacillati</taxon>
        <taxon>Bacillota</taxon>
        <taxon>Bacilli</taxon>
        <taxon>Bacillales</taxon>
        <taxon>Gemellaceae</taxon>
        <taxon>Gemelliphila</taxon>
    </lineage>
</organism>
<name>A0ABX2T266_9BACL</name>
<evidence type="ECO:0000256" key="1">
    <source>
        <dbReference type="ARBA" id="ARBA00006382"/>
    </source>
</evidence>
<accession>A0ABX2T266</accession>
<dbReference type="InterPro" id="IPR006097">
    <property type="entry name" value="Glu/Leu/Phe/Val/Trp_DH_dimer"/>
</dbReference>
<dbReference type="InterPro" id="IPR046346">
    <property type="entry name" value="Aminoacid_DH-like_N_sf"/>
</dbReference>
<dbReference type="InterPro" id="IPR033524">
    <property type="entry name" value="Glu/Leu/Phe/Val_DH_AS"/>
</dbReference>
<protein>
    <recommendedName>
        <fullName evidence="2 4">Glutamate dehydrogenase</fullName>
    </recommendedName>
</protein>
<evidence type="ECO:0000259" key="6">
    <source>
        <dbReference type="SMART" id="SM00839"/>
    </source>
</evidence>
<dbReference type="InterPro" id="IPR033922">
    <property type="entry name" value="NAD_bind_Glu_DH"/>
</dbReference>
<sequence length="418" mass="46575">MNNNPLTNAREQIKKACNILGYEEEVYDSLKEPQRFFELNIPVKMDNGKVKYFTAFRSQHNDAIGPTKGGLRFHPLVSRDEVKALSIWMTFKCAVANLPYGGGKGGVIVDPAELSQTELENLSRGFVRGIYKYIGEKQDIPAPDVNTNGKIMSWMIDEYNILSGEHGIGTFTGKPIELGGSLGRTAATGHGVAYSARLALEKLGIKESDSKAAVQGFGNVGSYAVKTLIEYGIPVVAVTERDDDGVQYAVYRESGLSYEELQECKNNKIRFHTLPNTKRLSLEEFWALDVEVLCPCALENSIDEKEANLIKAKIISEGANGPVTLAGDKVLEEKGILVIPDILANSGGVTVSYFEWVQNLQGFYWTEEEVVNKQDFIMDKSFKEIWAEKENFKISFREAAYVYSIKKVVHNMKLKGRL</sequence>
<evidence type="ECO:0000313" key="8">
    <source>
        <dbReference type="Proteomes" id="UP000531840"/>
    </source>
</evidence>
<dbReference type="PANTHER" id="PTHR11606:SF13">
    <property type="entry name" value="GLUTAMATE DEHYDROGENASE 1, MITOCHONDRIAL"/>
    <property type="match status" value="1"/>
</dbReference>
<dbReference type="CDD" id="cd01076">
    <property type="entry name" value="NAD_bind_1_Glu_DH"/>
    <property type="match status" value="1"/>
</dbReference>
<dbReference type="SUPFAM" id="SSF51735">
    <property type="entry name" value="NAD(P)-binding Rossmann-fold domains"/>
    <property type="match status" value="1"/>
</dbReference>
<dbReference type="PIRSF" id="PIRSF000185">
    <property type="entry name" value="Glu_DH"/>
    <property type="match status" value="1"/>
</dbReference>
<dbReference type="SUPFAM" id="SSF53223">
    <property type="entry name" value="Aminoacid dehydrogenase-like, N-terminal domain"/>
    <property type="match status" value="1"/>
</dbReference>
<gene>
    <name evidence="7" type="ORF">HZY85_02740</name>
</gene>
<dbReference type="Pfam" id="PF02812">
    <property type="entry name" value="ELFV_dehydrog_N"/>
    <property type="match status" value="1"/>
</dbReference>
<comment type="caution">
    <text evidence="7">The sequence shown here is derived from an EMBL/GenBank/DDBJ whole genome shotgun (WGS) entry which is preliminary data.</text>
</comment>
<dbReference type="EMBL" id="JACBYF010000003">
    <property type="protein sequence ID" value="NYS47111.1"/>
    <property type="molecule type" value="Genomic_DNA"/>
</dbReference>
<evidence type="ECO:0000256" key="2">
    <source>
        <dbReference type="ARBA" id="ARBA00012896"/>
    </source>
</evidence>
<dbReference type="InterPro" id="IPR006095">
    <property type="entry name" value="Glu/Leu/Phe/Val/Trp_DH"/>
</dbReference>
<keyword evidence="8" id="KW-1185">Reference proteome</keyword>
<dbReference type="Gene3D" id="3.40.50.720">
    <property type="entry name" value="NAD(P)-binding Rossmann-like Domain"/>
    <property type="match status" value="1"/>
</dbReference>